<gene>
    <name evidence="1" type="ORF">NCTC10741_01602</name>
</gene>
<evidence type="ECO:0000313" key="2">
    <source>
        <dbReference type="Proteomes" id="UP000271626"/>
    </source>
</evidence>
<protein>
    <recommendedName>
        <fullName evidence="3">Knr4/Smi1-like domain-containing protein</fullName>
    </recommendedName>
</protein>
<name>A0A3P8LDX5_TSUPA</name>
<accession>A0A3P8LDX5</accession>
<dbReference type="SUPFAM" id="SSF160631">
    <property type="entry name" value="SMI1/KNR4-like"/>
    <property type="match status" value="1"/>
</dbReference>
<dbReference type="AlphaFoldDB" id="A0A3P8LDX5"/>
<dbReference type="InterPro" id="IPR037883">
    <property type="entry name" value="Knr4/Smi1-like_sf"/>
</dbReference>
<dbReference type="EMBL" id="LR131273">
    <property type="protein sequence ID" value="VDR38482.1"/>
    <property type="molecule type" value="Genomic_DNA"/>
</dbReference>
<organism evidence="1 2">
    <name type="scientific">Tsukamurella paurometabola</name>
    <name type="common">Corynebacterium paurometabolum</name>
    <dbReference type="NCBI Taxonomy" id="2061"/>
    <lineage>
        <taxon>Bacteria</taxon>
        <taxon>Bacillati</taxon>
        <taxon>Actinomycetota</taxon>
        <taxon>Actinomycetes</taxon>
        <taxon>Mycobacteriales</taxon>
        <taxon>Tsukamurellaceae</taxon>
        <taxon>Tsukamurella</taxon>
    </lineage>
</organism>
<proteinExistence type="predicted"/>
<dbReference type="Proteomes" id="UP000271626">
    <property type="component" value="Chromosome"/>
</dbReference>
<reference evidence="1 2" key="1">
    <citation type="submission" date="2018-12" db="EMBL/GenBank/DDBJ databases">
        <authorList>
            <consortium name="Pathogen Informatics"/>
        </authorList>
    </citation>
    <scope>NUCLEOTIDE SEQUENCE [LARGE SCALE GENOMIC DNA]</scope>
    <source>
        <strain evidence="1 2">NCTC10741</strain>
    </source>
</reference>
<evidence type="ECO:0008006" key="3">
    <source>
        <dbReference type="Google" id="ProtNLM"/>
    </source>
</evidence>
<evidence type="ECO:0000313" key="1">
    <source>
        <dbReference type="EMBL" id="VDR38482.1"/>
    </source>
</evidence>
<sequence>MRSAAAAPAPILEPVKAQLTDLARIVPPPAGSPAVDRDWPAIERRLGPLPADYKLFIDVYGAGRFWGGELGIAPPEWIAAARDRPAQGTIGFLRGEADARSDHVAVAGRGSADEIYGRACDDYLVFGVSGCGQSLLWRTNSADPDRWPVVATNGAGIDVDGDGMISYLVGLLGGTVPSAAFDEDWLHDVMELHPDEPYVRVER</sequence>